<accession>A0ACC1A7Y7</accession>
<protein>
    <submittedName>
        <fullName evidence="1">Uncharacterized protein</fullName>
    </submittedName>
</protein>
<gene>
    <name evidence="1" type="ORF">Patl1_29606</name>
</gene>
<proteinExistence type="predicted"/>
<keyword evidence="2" id="KW-1185">Reference proteome</keyword>
<dbReference type="EMBL" id="CM047907">
    <property type="protein sequence ID" value="KAJ0083615.1"/>
    <property type="molecule type" value="Genomic_DNA"/>
</dbReference>
<evidence type="ECO:0000313" key="1">
    <source>
        <dbReference type="EMBL" id="KAJ0083615.1"/>
    </source>
</evidence>
<comment type="caution">
    <text evidence="1">The sequence shown here is derived from an EMBL/GenBank/DDBJ whole genome shotgun (WGS) entry which is preliminary data.</text>
</comment>
<reference evidence="2" key="1">
    <citation type="journal article" date="2023" name="G3 (Bethesda)">
        <title>Genome assembly and association tests identify interacting loci associated with vigor, precocity, and sex in interspecific pistachio rootstocks.</title>
        <authorList>
            <person name="Palmer W."/>
            <person name="Jacygrad E."/>
            <person name="Sagayaradj S."/>
            <person name="Cavanaugh K."/>
            <person name="Han R."/>
            <person name="Bertier L."/>
            <person name="Beede B."/>
            <person name="Kafkas S."/>
            <person name="Golino D."/>
            <person name="Preece J."/>
            <person name="Michelmore R."/>
        </authorList>
    </citation>
    <scope>NUCLEOTIDE SEQUENCE [LARGE SCALE GENOMIC DNA]</scope>
</reference>
<evidence type="ECO:0000313" key="2">
    <source>
        <dbReference type="Proteomes" id="UP001164250"/>
    </source>
</evidence>
<name>A0ACC1A7Y7_9ROSI</name>
<dbReference type="Proteomes" id="UP001164250">
    <property type="component" value="Chromosome 11"/>
</dbReference>
<organism evidence="1 2">
    <name type="scientific">Pistacia atlantica</name>
    <dbReference type="NCBI Taxonomy" id="434234"/>
    <lineage>
        <taxon>Eukaryota</taxon>
        <taxon>Viridiplantae</taxon>
        <taxon>Streptophyta</taxon>
        <taxon>Embryophyta</taxon>
        <taxon>Tracheophyta</taxon>
        <taxon>Spermatophyta</taxon>
        <taxon>Magnoliopsida</taxon>
        <taxon>eudicotyledons</taxon>
        <taxon>Gunneridae</taxon>
        <taxon>Pentapetalae</taxon>
        <taxon>rosids</taxon>
        <taxon>malvids</taxon>
        <taxon>Sapindales</taxon>
        <taxon>Anacardiaceae</taxon>
        <taxon>Pistacia</taxon>
    </lineage>
</organism>
<sequence length="90" mass="9904">MAEGANRHRRHSEFQEGDMVYLKLHRIGNLQCEVKVIPSWPEGFMVPSMFYEKRGRSSGRGVIAATFCLSRTTTGITVGSGGTPDSTASR</sequence>